<keyword evidence="1" id="KW-1003">Cell membrane</keyword>
<comment type="caution">
    <text evidence="8">The sequence shown here is derived from an EMBL/GenBank/DDBJ whole genome shotgun (WGS) entry which is preliminary data.</text>
</comment>
<proteinExistence type="predicted"/>
<keyword evidence="2 6" id="KW-0812">Transmembrane</keyword>
<dbReference type="EMBL" id="JAUSUB010000006">
    <property type="protein sequence ID" value="MDQ0269862.1"/>
    <property type="molecule type" value="Genomic_DNA"/>
</dbReference>
<dbReference type="RefSeq" id="WP_307473790.1">
    <property type="nucleotide sequence ID" value="NZ_JAUSUB010000006.1"/>
</dbReference>
<gene>
    <name evidence="8" type="ORF">J2S17_001734</name>
</gene>
<evidence type="ECO:0000259" key="7">
    <source>
        <dbReference type="Pfam" id="PF06305"/>
    </source>
</evidence>
<dbReference type="PANTHER" id="PTHR41335:SF1">
    <property type="entry name" value="MEMBRANE PROTEIN"/>
    <property type="match status" value="1"/>
</dbReference>
<keyword evidence="4 6" id="KW-0472">Membrane</keyword>
<dbReference type="InterPro" id="IPR010445">
    <property type="entry name" value="LapA_dom"/>
</dbReference>
<sequence>MKNQWVILLGIVFTLIVAIFAVINVDPVTVNYLFGQSNWPLILVILGSVLMGGLIIGSVGIVRVFNLQKQVNGLKKELHQFKHEASETNDGKKEGKPAKEPKKQLKV</sequence>
<feature type="transmembrane region" description="Helical" evidence="6">
    <location>
        <begin position="5"/>
        <end position="23"/>
    </location>
</feature>
<dbReference type="PANTHER" id="PTHR41335">
    <property type="entry name" value="MEMBRANE PROTEIN-RELATED"/>
    <property type="match status" value="1"/>
</dbReference>
<feature type="domain" description="Lipopolysaccharide assembly protein A" evidence="7">
    <location>
        <begin position="24"/>
        <end position="82"/>
    </location>
</feature>
<name>A0ABU0AF22_9BACI</name>
<organism evidence="8 9">
    <name type="scientific">Cytobacillus purgationiresistens</name>
    <dbReference type="NCBI Taxonomy" id="863449"/>
    <lineage>
        <taxon>Bacteria</taxon>
        <taxon>Bacillati</taxon>
        <taxon>Bacillota</taxon>
        <taxon>Bacilli</taxon>
        <taxon>Bacillales</taxon>
        <taxon>Bacillaceae</taxon>
        <taxon>Cytobacillus</taxon>
    </lineage>
</organism>
<accession>A0ABU0AF22</accession>
<protein>
    <submittedName>
        <fullName evidence="8">Integral membrane protein</fullName>
    </submittedName>
</protein>
<evidence type="ECO:0000256" key="5">
    <source>
        <dbReference type="SAM" id="MobiDB-lite"/>
    </source>
</evidence>
<feature type="transmembrane region" description="Helical" evidence="6">
    <location>
        <begin position="43"/>
        <end position="65"/>
    </location>
</feature>
<evidence type="ECO:0000256" key="3">
    <source>
        <dbReference type="ARBA" id="ARBA00022989"/>
    </source>
</evidence>
<keyword evidence="9" id="KW-1185">Reference proteome</keyword>
<dbReference type="Pfam" id="PF06305">
    <property type="entry name" value="LapA_dom"/>
    <property type="match status" value="1"/>
</dbReference>
<evidence type="ECO:0000256" key="6">
    <source>
        <dbReference type="SAM" id="Phobius"/>
    </source>
</evidence>
<feature type="region of interest" description="Disordered" evidence="5">
    <location>
        <begin position="83"/>
        <end position="107"/>
    </location>
</feature>
<reference evidence="8 9" key="1">
    <citation type="submission" date="2023-07" db="EMBL/GenBank/DDBJ databases">
        <title>Genomic Encyclopedia of Type Strains, Phase IV (KMG-IV): sequencing the most valuable type-strain genomes for metagenomic binning, comparative biology and taxonomic classification.</title>
        <authorList>
            <person name="Goeker M."/>
        </authorList>
    </citation>
    <scope>NUCLEOTIDE SEQUENCE [LARGE SCALE GENOMIC DNA]</scope>
    <source>
        <strain evidence="8 9">DSM 23494</strain>
    </source>
</reference>
<evidence type="ECO:0000256" key="1">
    <source>
        <dbReference type="ARBA" id="ARBA00022475"/>
    </source>
</evidence>
<evidence type="ECO:0000256" key="4">
    <source>
        <dbReference type="ARBA" id="ARBA00023136"/>
    </source>
</evidence>
<evidence type="ECO:0000313" key="8">
    <source>
        <dbReference type="EMBL" id="MDQ0269862.1"/>
    </source>
</evidence>
<dbReference type="Proteomes" id="UP001238088">
    <property type="component" value="Unassembled WGS sequence"/>
</dbReference>
<evidence type="ECO:0000313" key="9">
    <source>
        <dbReference type="Proteomes" id="UP001238088"/>
    </source>
</evidence>
<evidence type="ECO:0000256" key="2">
    <source>
        <dbReference type="ARBA" id="ARBA00022692"/>
    </source>
</evidence>
<keyword evidence="3 6" id="KW-1133">Transmembrane helix</keyword>